<feature type="transmembrane region" description="Helical" evidence="1">
    <location>
        <begin position="184"/>
        <end position="202"/>
    </location>
</feature>
<keyword evidence="1" id="KW-0812">Transmembrane</keyword>
<feature type="transmembrane region" description="Helical" evidence="1">
    <location>
        <begin position="48"/>
        <end position="74"/>
    </location>
</feature>
<feature type="transmembrane region" description="Helical" evidence="1">
    <location>
        <begin position="153"/>
        <end position="172"/>
    </location>
</feature>
<dbReference type="GO" id="GO:0016491">
    <property type="term" value="F:oxidoreductase activity"/>
    <property type="evidence" value="ECO:0007669"/>
    <property type="project" value="InterPro"/>
</dbReference>
<proteinExistence type="predicted"/>
<sequence>MDARRRIRTLPRPLPRPLPRSLPRPLRGALTTPADPGFWRSPVRGVRFTAVLGVVLLAGLTLLFVTGLLSYAAYNPDLAAVNDKTPGKGWLGFYLFDWPTGPVWLYRLNQGLHVTVGIALVPVLLAKLWSVIPKLFTLPPVRSMAHALERISLLLLVGGALFEFLTGLLNIQLEYVFPGSFYPLHFYGGWVFFAAFLAHTALKLPQAVRALRGGVLREGVLPADRDEPAPPGPAPATVTRRGALAVVGAGSLLMLATSAGRSFDGPLRATALLTPRGGAEPGRGPNGFQINKTAAYAGVTRADTGEGWALTVSGPAGEIRLSRDRLLAMDQYSAALPIACVEGWSTSDQWWRGVRLRDLAALAGYPADRPPDVLVESVQRRGSFRRVALRDNQVRDPRSLLALRVNGEDLSPDHGYPARIIVPAAPGVMNTKWVGRLTFGELR</sequence>
<dbReference type="PANTHER" id="PTHR43032:SF2">
    <property type="entry name" value="BLL0505 PROTEIN"/>
    <property type="match status" value="1"/>
</dbReference>
<feature type="domain" description="Oxidoreductase molybdopterin-binding" evidence="2">
    <location>
        <begin position="305"/>
        <end position="439"/>
    </location>
</feature>
<dbReference type="Proteomes" id="UP000515307">
    <property type="component" value="Chromosome"/>
</dbReference>
<keyword evidence="1" id="KW-0472">Membrane</keyword>
<accession>A0A7G7BLY3</accession>
<evidence type="ECO:0000256" key="1">
    <source>
        <dbReference type="SAM" id="Phobius"/>
    </source>
</evidence>
<dbReference type="AlphaFoldDB" id="A0A7G7BLY3"/>
<keyword evidence="4" id="KW-1185">Reference proteome</keyword>
<dbReference type="KEGG" id="sfiy:F0344_18485"/>
<name>A0A7G7BLY3_9ACTN</name>
<dbReference type="Pfam" id="PF00174">
    <property type="entry name" value="Oxidored_molyb"/>
    <property type="match status" value="1"/>
</dbReference>
<reference evidence="4" key="1">
    <citation type="submission" date="2019-10" db="EMBL/GenBank/DDBJ databases">
        <title>Antimicrobial potential of Antarctic Bacteria.</title>
        <authorList>
            <person name="Benaud N."/>
            <person name="Edwards R.J."/>
            <person name="Ferrari B.C."/>
        </authorList>
    </citation>
    <scope>NUCLEOTIDE SEQUENCE [LARGE SCALE GENOMIC DNA]</scope>
    <source>
        <strain evidence="4">NBSH44</strain>
    </source>
</reference>
<dbReference type="InterPro" id="IPR036374">
    <property type="entry name" value="OxRdtase_Mopterin-bd_sf"/>
</dbReference>
<dbReference type="InterPro" id="IPR000572">
    <property type="entry name" value="OxRdtase_Mopterin-bd_dom"/>
</dbReference>
<dbReference type="CDD" id="cd00321">
    <property type="entry name" value="SO_family_Moco"/>
    <property type="match status" value="1"/>
</dbReference>
<evidence type="ECO:0000259" key="2">
    <source>
        <dbReference type="Pfam" id="PF00174"/>
    </source>
</evidence>
<gene>
    <name evidence="3" type="ORF">F0344_18485</name>
</gene>
<dbReference type="InterPro" id="IPR008335">
    <property type="entry name" value="Mopterin_OxRdtase_euk"/>
</dbReference>
<dbReference type="RefSeq" id="WP_185299833.1">
    <property type="nucleotide sequence ID" value="NZ_CP045702.1"/>
</dbReference>
<dbReference type="PRINTS" id="PR00407">
    <property type="entry name" value="EUMOPTERIN"/>
</dbReference>
<keyword evidence="1" id="KW-1133">Transmembrane helix</keyword>
<evidence type="ECO:0000313" key="4">
    <source>
        <dbReference type="Proteomes" id="UP000515307"/>
    </source>
</evidence>
<evidence type="ECO:0000313" key="3">
    <source>
        <dbReference type="EMBL" id="QNE76348.1"/>
    </source>
</evidence>
<dbReference type="SUPFAM" id="SSF56524">
    <property type="entry name" value="Oxidoreductase molybdopterin-binding domain"/>
    <property type="match status" value="1"/>
</dbReference>
<dbReference type="Gene3D" id="3.90.420.10">
    <property type="entry name" value="Oxidoreductase, molybdopterin-binding domain"/>
    <property type="match status" value="1"/>
</dbReference>
<dbReference type="EMBL" id="CP045702">
    <property type="protein sequence ID" value="QNE76348.1"/>
    <property type="molecule type" value="Genomic_DNA"/>
</dbReference>
<protein>
    <submittedName>
        <fullName evidence="3">Molybdopterin-dependent oxidoreductase</fullName>
    </submittedName>
</protein>
<feature type="transmembrane region" description="Helical" evidence="1">
    <location>
        <begin position="112"/>
        <end position="132"/>
    </location>
</feature>
<dbReference type="PANTHER" id="PTHR43032">
    <property type="entry name" value="PROTEIN-METHIONINE-SULFOXIDE REDUCTASE"/>
    <property type="match status" value="1"/>
</dbReference>
<organism evidence="3 4">
    <name type="scientific">Streptomyces finlayi</name>
    <dbReference type="NCBI Taxonomy" id="67296"/>
    <lineage>
        <taxon>Bacteria</taxon>
        <taxon>Bacillati</taxon>
        <taxon>Actinomycetota</taxon>
        <taxon>Actinomycetes</taxon>
        <taxon>Kitasatosporales</taxon>
        <taxon>Streptomycetaceae</taxon>
        <taxon>Streptomyces</taxon>
    </lineage>
</organism>